<evidence type="ECO:0000313" key="2">
    <source>
        <dbReference type="Proteomes" id="UP000319525"/>
    </source>
</evidence>
<dbReference type="EMBL" id="BJML01000005">
    <property type="protein sequence ID" value="GEB46004.1"/>
    <property type="molecule type" value="Genomic_DNA"/>
</dbReference>
<dbReference type="OrthoDB" id="7056088at2"/>
<reference evidence="1 2" key="1">
    <citation type="submission" date="2019-06" db="EMBL/GenBank/DDBJ databases">
        <title>Whole genome shotgun sequence of Microbacterium testaceum NBRC 12675.</title>
        <authorList>
            <person name="Hosoyama A."/>
            <person name="Uohara A."/>
            <person name="Ohji S."/>
            <person name="Ichikawa N."/>
        </authorList>
    </citation>
    <scope>NUCLEOTIDE SEQUENCE [LARGE SCALE GENOMIC DNA]</scope>
    <source>
        <strain evidence="1 2">NBRC 12675</strain>
    </source>
</reference>
<evidence type="ECO:0000313" key="1">
    <source>
        <dbReference type="EMBL" id="GEB46004.1"/>
    </source>
</evidence>
<accession>A0A4Y3QL86</accession>
<dbReference type="RefSeq" id="WP_141377152.1">
    <property type="nucleotide sequence ID" value="NZ_BJML01000005.1"/>
</dbReference>
<dbReference type="AlphaFoldDB" id="A0A4Y3QL86"/>
<gene>
    <name evidence="1" type="ORF">MTE01_19490</name>
</gene>
<name>A0A4Y3QL86_MICTE</name>
<dbReference type="GeneID" id="57144634"/>
<sequence>MASVDEGRYAHWQTALAGRFLAERDGPVVLFVDDAELAQVVSDVADPGADLARAVLEMRPTDPDADFFVKVARACRLWKRGDRTQPPPVLPVLALSVLAATRMHSDGHALSTNYYLRLAEALTPNATPGQLDELRSEMRGQSFLDVVEMWSTLHDWIVAQNGRVGASTIRTDENRLTRVGYPLSQALLKRHDRAELTRFFQAMRIKKLGVPDEEEILRGLDMWTRPDRNQLSGTFMEALRSEKLRPLLGSLVQAYAAAWDGLVLAVDGRRRLALRLGLDLERMTKRWLFPIEDGAVEVITLKGLSADQPPVILSQRPPSRYYVAEGAPPVAPELIMQGMRLRGESFAAEFPKSPILIFTRDPQTGDWSTTAGIAPFEHHVIAAASSESASVEQLIGRAAAPGWLVRNQGRNAILPGFKIFVDVRFTDPQLLAEALRDAPHLRAHGVSPTLTPRARFVRGLPLAREIAQNIYMVGGEPDLFLPTDEEPRVVLLSLDGVEEVVIASGFPFEIRRFPQREGLIPVVVEGQELSFTLLAESPLGQPPGAHSLGWSDSGTLEAASPESTIIGAVVNPASARGAQLVRRGRDETWLLHEGGVTEKCREPGPPAFLKETGFDYVPMHFEVATSGSARWVAQRKGGIWFLTELGAGGGREVNADFDVLRTWAATADGANGPAFWALQMGLING</sequence>
<protein>
    <submittedName>
        <fullName evidence="1">Uncharacterized protein</fullName>
    </submittedName>
</protein>
<comment type="caution">
    <text evidence="1">The sequence shown here is derived from an EMBL/GenBank/DDBJ whole genome shotgun (WGS) entry which is preliminary data.</text>
</comment>
<proteinExistence type="predicted"/>
<dbReference type="Proteomes" id="UP000319525">
    <property type="component" value="Unassembled WGS sequence"/>
</dbReference>
<organism evidence="1 2">
    <name type="scientific">Microbacterium testaceum</name>
    <name type="common">Aureobacterium testaceum</name>
    <name type="synonym">Brevibacterium testaceum</name>
    <dbReference type="NCBI Taxonomy" id="2033"/>
    <lineage>
        <taxon>Bacteria</taxon>
        <taxon>Bacillati</taxon>
        <taxon>Actinomycetota</taxon>
        <taxon>Actinomycetes</taxon>
        <taxon>Micrococcales</taxon>
        <taxon>Microbacteriaceae</taxon>
        <taxon>Microbacterium</taxon>
    </lineage>
</organism>